<evidence type="ECO:0000256" key="1">
    <source>
        <dbReference type="SAM" id="Phobius"/>
    </source>
</evidence>
<dbReference type="STRING" id="4846.A0A367KLA1"/>
<gene>
    <name evidence="3" type="ORF">CU098_001450</name>
</gene>
<dbReference type="AlphaFoldDB" id="A0A367KLA1"/>
<comment type="caution">
    <text evidence="3">The sequence shown here is derived from an EMBL/GenBank/DDBJ whole genome shotgun (WGS) entry which is preliminary data.</text>
</comment>
<keyword evidence="4" id="KW-1185">Reference proteome</keyword>
<proteinExistence type="predicted"/>
<feature type="transmembrane region" description="Helical" evidence="1">
    <location>
        <begin position="6"/>
        <end position="23"/>
    </location>
</feature>
<organism evidence="3 4">
    <name type="scientific">Rhizopus stolonifer</name>
    <name type="common">Rhizopus nigricans</name>
    <dbReference type="NCBI Taxonomy" id="4846"/>
    <lineage>
        <taxon>Eukaryota</taxon>
        <taxon>Fungi</taxon>
        <taxon>Fungi incertae sedis</taxon>
        <taxon>Mucoromycota</taxon>
        <taxon>Mucoromycotina</taxon>
        <taxon>Mucoromycetes</taxon>
        <taxon>Mucorales</taxon>
        <taxon>Mucorineae</taxon>
        <taxon>Rhizopodaceae</taxon>
        <taxon>Rhizopus</taxon>
    </lineage>
</organism>
<evidence type="ECO:0000313" key="4">
    <source>
        <dbReference type="Proteomes" id="UP000253551"/>
    </source>
</evidence>
<dbReference type="InterPro" id="IPR051604">
    <property type="entry name" value="Ergot_Alk_Oxidoreductase"/>
</dbReference>
<evidence type="ECO:0000313" key="3">
    <source>
        <dbReference type="EMBL" id="RCI02939.1"/>
    </source>
</evidence>
<dbReference type="Proteomes" id="UP000253551">
    <property type="component" value="Unassembled WGS sequence"/>
</dbReference>
<dbReference type="EMBL" id="PJQM01001203">
    <property type="protein sequence ID" value="RCI02939.1"/>
    <property type="molecule type" value="Genomic_DNA"/>
</dbReference>
<keyword evidence="1" id="KW-0812">Transmembrane</keyword>
<evidence type="ECO:0000259" key="2">
    <source>
        <dbReference type="Pfam" id="PF05368"/>
    </source>
</evidence>
<accession>A0A367KLA1</accession>
<protein>
    <recommendedName>
        <fullName evidence="2">NmrA-like domain-containing protein</fullName>
    </recommendedName>
</protein>
<dbReference type="SUPFAM" id="SSF51735">
    <property type="entry name" value="NAD(P)-binding Rossmann-fold domains"/>
    <property type="match status" value="1"/>
</dbReference>
<keyword evidence="1" id="KW-0472">Membrane</keyword>
<dbReference type="PANTHER" id="PTHR43162:SF1">
    <property type="entry name" value="PRESTALK A DIFFERENTIATION PROTEIN A"/>
    <property type="match status" value="1"/>
</dbReference>
<dbReference type="Gene3D" id="3.90.25.10">
    <property type="entry name" value="UDP-galactose 4-epimerase, domain 1"/>
    <property type="match status" value="1"/>
</dbReference>
<name>A0A367KLA1_RHIST</name>
<feature type="domain" description="NmrA-like" evidence="2">
    <location>
        <begin position="30"/>
        <end position="310"/>
    </location>
</feature>
<dbReference type="Pfam" id="PF05368">
    <property type="entry name" value="NmrA"/>
    <property type="match status" value="1"/>
</dbReference>
<keyword evidence="1" id="KW-1133">Transmembrane helix</keyword>
<dbReference type="OrthoDB" id="10254221at2759"/>
<sequence length="319" mass="35903">MPDILFFFVHLYFIIQFLSLHFVRNDIMSTERIFIVGGTGNIGIKAVRDLLANNVPVTLYARNPQKVHSIFTDKSDLIRIVQGDYSDFSPLKKGIEGHTRLFLLINDFEGFVDYKRTIAEYGYAAGVKQILDISSLSVNGGWRTSFIGTNHYYAEKAMFEIPNRGALVTLRPGRFMSNLFHMARIATDGAVFDDVAPEATQDWISTNDIGAVAAVILQDDIQKHGDNVYTLIGDVVKPKEIAAICSRLLGRDIPYKQVTAVQKFHQLVKNHVPFGVAMDLVDNMKEEESGRINAVIEIILGRKPETLEEYLTANKEQFQ</sequence>
<dbReference type="Gene3D" id="3.40.50.720">
    <property type="entry name" value="NAD(P)-binding Rossmann-like Domain"/>
    <property type="match status" value="1"/>
</dbReference>
<dbReference type="InterPro" id="IPR008030">
    <property type="entry name" value="NmrA-like"/>
</dbReference>
<reference evidence="3 4" key="1">
    <citation type="journal article" date="2018" name="G3 (Bethesda)">
        <title>Phylogenetic and Phylogenomic Definition of Rhizopus Species.</title>
        <authorList>
            <person name="Gryganskyi A.P."/>
            <person name="Golan J."/>
            <person name="Dolatabadi S."/>
            <person name="Mondo S."/>
            <person name="Robb S."/>
            <person name="Idnurm A."/>
            <person name="Muszewska A."/>
            <person name="Steczkiewicz K."/>
            <person name="Masonjones S."/>
            <person name="Liao H.L."/>
            <person name="Gajdeczka M.T."/>
            <person name="Anike F."/>
            <person name="Vuek A."/>
            <person name="Anishchenko I.M."/>
            <person name="Voigt K."/>
            <person name="de Hoog G.S."/>
            <person name="Smith M.E."/>
            <person name="Heitman J."/>
            <person name="Vilgalys R."/>
            <person name="Stajich J.E."/>
        </authorList>
    </citation>
    <scope>NUCLEOTIDE SEQUENCE [LARGE SCALE GENOMIC DNA]</scope>
    <source>
        <strain evidence="3 4">LSU 92-RS-03</strain>
    </source>
</reference>
<dbReference type="PANTHER" id="PTHR43162">
    <property type="match status" value="1"/>
</dbReference>
<dbReference type="InterPro" id="IPR036291">
    <property type="entry name" value="NAD(P)-bd_dom_sf"/>
</dbReference>